<feature type="compositionally biased region" description="Low complexity" evidence="2">
    <location>
        <begin position="533"/>
        <end position="543"/>
    </location>
</feature>
<organism evidence="3 4">
    <name type="scientific">Thecamonas trahens ATCC 50062</name>
    <dbReference type="NCBI Taxonomy" id="461836"/>
    <lineage>
        <taxon>Eukaryota</taxon>
        <taxon>Apusozoa</taxon>
        <taxon>Apusomonadida</taxon>
        <taxon>Apusomonadidae</taxon>
        <taxon>Thecamonas</taxon>
    </lineage>
</organism>
<dbReference type="RefSeq" id="XP_013761821.1">
    <property type="nucleotide sequence ID" value="XM_013906367.1"/>
</dbReference>
<keyword evidence="4" id="KW-1185">Reference proteome</keyword>
<dbReference type="Gene3D" id="1.20.1270.60">
    <property type="entry name" value="Arfaptin homology (AH) domain/BAR domain"/>
    <property type="match status" value="1"/>
</dbReference>
<accession>A0A0L0DMK3</accession>
<dbReference type="GeneID" id="25560971"/>
<proteinExistence type="predicted"/>
<dbReference type="Proteomes" id="UP000054408">
    <property type="component" value="Unassembled WGS sequence"/>
</dbReference>
<evidence type="ECO:0000256" key="2">
    <source>
        <dbReference type="SAM" id="MobiDB-lite"/>
    </source>
</evidence>
<evidence type="ECO:0000313" key="4">
    <source>
        <dbReference type="Proteomes" id="UP000054408"/>
    </source>
</evidence>
<dbReference type="EMBL" id="GL349437">
    <property type="protein sequence ID" value="KNC53500.1"/>
    <property type="molecule type" value="Genomic_DNA"/>
</dbReference>
<dbReference type="InterPro" id="IPR027267">
    <property type="entry name" value="AH/BAR_dom_sf"/>
</dbReference>
<evidence type="ECO:0000256" key="1">
    <source>
        <dbReference type="SAM" id="Coils"/>
    </source>
</evidence>
<protein>
    <submittedName>
        <fullName evidence="3">Uncharacterized protein</fullName>
    </submittedName>
</protein>
<feature type="region of interest" description="Disordered" evidence="2">
    <location>
        <begin position="482"/>
        <end position="571"/>
    </location>
</feature>
<sequence length="571" mass="59742">MAAAGSSSGAGGSGGGTFADVDRAMFDGLDGALGGIEDGLGMFDGVSGEFVAAVSAAKRAYAKALRKAVVSASPTRLHKRYPEDAPATCGVTALMTVVTKQARQAELEADGLEAASKSTESIRTRLAEKIQLAAGEMEALRRKLESLWNDVVTVRKAYLAKGEDLAEIKETLFKGHMTMKDKAKRKTQEKKAEAEAIKDRARHSYDSAIATFNDRVVAIWREERHQLASQCEMVAAQLSRGYSAFLAKAHAALLPPEALRKHVSMANRFADTIAMVTPPLELRHVFAGARREGPLPQPIPPMYDAKDRKHSYAARRRGFADAFVAAYGTPFEAEKAARRAARAERAAARAAGAAIPIQPAAAALPDENDLLGVTVFRSPFGNYAAYGLSADAVMPPDATSAATVARLYLDTSDVIELTASAAYDNPLLSSSASAASASDSGTFPADPDDDAFFAEILVAGMSSSSATSVPGLASALASVAASPGPLPRRVSDPPASPSSVAPPSVQAVSVPRLPPSPGKPRRPLSMMMPSTTAPIGSPAAAGGPPLPPPPKRRRPPRRPQSMTVTSIPGVP</sequence>
<reference evidence="3 4" key="1">
    <citation type="submission" date="2010-05" db="EMBL/GenBank/DDBJ databases">
        <title>The Genome Sequence of Thecamonas trahens ATCC 50062.</title>
        <authorList>
            <consortium name="The Broad Institute Genome Sequencing Platform"/>
            <person name="Russ C."/>
            <person name="Cuomo C."/>
            <person name="Shea T."/>
            <person name="Young S.K."/>
            <person name="Zeng Q."/>
            <person name="Koehrsen M."/>
            <person name="Haas B."/>
            <person name="Borodovsky M."/>
            <person name="Guigo R."/>
            <person name="Alvarado L."/>
            <person name="Berlin A."/>
            <person name="Bochicchio J."/>
            <person name="Borenstein D."/>
            <person name="Chapman S."/>
            <person name="Chen Z."/>
            <person name="Freedman E."/>
            <person name="Gellesch M."/>
            <person name="Goldberg J."/>
            <person name="Griggs A."/>
            <person name="Gujja S."/>
            <person name="Heilman E."/>
            <person name="Heiman D."/>
            <person name="Hepburn T."/>
            <person name="Howarth C."/>
            <person name="Jen D."/>
            <person name="Larson L."/>
            <person name="Mehta T."/>
            <person name="Park D."/>
            <person name="Pearson M."/>
            <person name="Roberts A."/>
            <person name="Saif S."/>
            <person name="Shenoy N."/>
            <person name="Sisk P."/>
            <person name="Stolte C."/>
            <person name="Sykes S."/>
            <person name="Thomson T."/>
            <person name="Walk T."/>
            <person name="White J."/>
            <person name="Yandava C."/>
            <person name="Burger G."/>
            <person name="Gray M.W."/>
            <person name="Holland P.W.H."/>
            <person name="King N."/>
            <person name="Lang F.B.F."/>
            <person name="Roger A.J."/>
            <person name="Ruiz-Trillo I."/>
            <person name="Lander E."/>
            <person name="Nusbaum C."/>
        </authorList>
    </citation>
    <scope>NUCLEOTIDE SEQUENCE [LARGE SCALE GENOMIC DNA]</scope>
    <source>
        <strain evidence="3 4">ATCC 50062</strain>
    </source>
</reference>
<feature type="compositionally biased region" description="Low complexity" evidence="2">
    <location>
        <begin position="497"/>
        <end position="511"/>
    </location>
</feature>
<feature type="compositionally biased region" description="Polar residues" evidence="2">
    <location>
        <begin position="560"/>
        <end position="571"/>
    </location>
</feature>
<dbReference type="AlphaFoldDB" id="A0A0L0DMK3"/>
<evidence type="ECO:0000313" key="3">
    <source>
        <dbReference type="EMBL" id="KNC53500.1"/>
    </source>
</evidence>
<dbReference type="SUPFAM" id="SSF103657">
    <property type="entry name" value="BAR/IMD domain-like"/>
    <property type="match status" value="1"/>
</dbReference>
<name>A0A0L0DMK3_THETB</name>
<feature type="coiled-coil region" evidence="1">
    <location>
        <begin position="95"/>
        <end position="143"/>
    </location>
</feature>
<gene>
    <name evidence="3" type="ORF">AMSG_01213</name>
</gene>
<keyword evidence="1" id="KW-0175">Coiled coil</keyword>